<accession>C8VCL8</accession>
<evidence type="ECO:0000313" key="2">
    <source>
        <dbReference type="Proteomes" id="UP000000560"/>
    </source>
</evidence>
<name>C8VCL8_EMENI</name>
<reference evidence="2" key="2">
    <citation type="journal article" date="2009" name="Fungal Genet. Biol.">
        <title>The 2008 update of the Aspergillus nidulans genome annotation: a community effort.</title>
        <authorList>
            <person name="Wortman J.R."/>
            <person name="Gilsenan J.M."/>
            <person name="Joardar V."/>
            <person name="Deegan J."/>
            <person name="Clutterbuck J."/>
            <person name="Andersen M.R."/>
            <person name="Archer D."/>
            <person name="Bencina M."/>
            <person name="Braus G."/>
            <person name="Coutinho P."/>
            <person name="von Dohren H."/>
            <person name="Doonan J."/>
            <person name="Driessen A.J."/>
            <person name="Durek P."/>
            <person name="Espeso E."/>
            <person name="Fekete E."/>
            <person name="Flipphi M."/>
            <person name="Estrada C.G."/>
            <person name="Geysens S."/>
            <person name="Goldman G."/>
            <person name="de Groot P.W."/>
            <person name="Hansen K."/>
            <person name="Harris S.D."/>
            <person name="Heinekamp T."/>
            <person name="Helmstaedt K."/>
            <person name="Henrissat B."/>
            <person name="Hofmann G."/>
            <person name="Homan T."/>
            <person name="Horio T."/>
            <person name="Horiuchi H."/>
            <person name="James S."/>
            <person name="Jones M."/>
            <person name="Karaffa L."/>
            <person name="Karanyi Z."/>
            <person name="Kato M."/>
            <person name="Keller N."/>
            <person name="Kelly D.E."/>
            <person name="Kiel J.A."/>
            <person name="Kim J.M."/>
            <person name="van der Klei I.J."/>
            <person name="Klis F.M."/>
            <person name="Kovalchuk A."/>
            <person name="Krasevec N."/>
            <person name="Kubicek C.P."/>
            <person name="Liu B."/>
            <person name="Maccabe A."/>
            <person name="Meyer V."/>
            <person name="Mirabito P."/>
            <person name="Miskei M."/>
            <person name="Mos M."/>
            <person name="Mullins J."/>
            <person name="Nelson D.R."/>
            <person name="Nielsen J."/>
            <person name="Oakley B.R."/>
            <person name="Osmani S.A."/>
            <person name="Pakula T."/>
            <person name="Paszewski A."/>
            <person name="Paulsen I."/>
            <person name="Pilsyk S."/>
            <person name="Pocsi I."/>
            <person name="Punt P.J."/>
            <person name="Ram A.F."/>
            <person name="Ren Q."/>
            <person name="Robellet X."/>
            <person name="Robson G."/>
            <person name="Seiboth B."/>
            <person name="van Solingen P."/>
            <person name="Specht T."/>
            <person name="Sun J."/>
            <person name="Taheri-Talesh N."/>
            <person name="Takeshita N."/>
            <person name="Ussery D."/>
            <person name="vanKuyk P.A."/>
            <person name="Visser H."/>
            <person name="van de Vondervoort P.J."/>
            <person name="de Vries R.P."/>
            <person name="Walton J."/>
            <person name="Xiang X."/>
            <person name="Xiong Y."/>
            <person name="Zeng A.P."/>
            <person name="Brandt B.W."/>
            <person name="Cornell M.J."/>
            <person name="van den Hondel C.A."/>
            <person name="Visser J."/>
            <person name="Oliver S.G."/>
            <person name="Turner G."/>
        </authorList>
    </citation>
    <scope>GENOME REANNOTATION</scope>
    <source>
        <strain evidence="2">FGSC A4 / ATCC 38163 / CBS 112.46 / NRRL 194 / M139</strain>
    </source>
</reference>
<gene>
    <name evidence="1" type="ORF">ANIA_11554</name>
</gene>
<dbReference type="KEGG" id="ani:ANIA_11554"/>
<dbReference type="AlphaFoldDB" id="C8VCL8"/>
<keyword evidence="2" id="KW-1185">Reference proteome</keyword>
<dbReference type="Proteomes" id="UP000000560">
    <property type="component" value="Chromosome IV"/>
</dbReference>
<dbReference type="InParanoid" id="C8VCL8"/>
<proteinExistence type="predicted"/>
<reference evidence="2" key="1">
    <citation type="journal article" date="2005" name="Nature">
        <title>Sequencing of Aspergillus nidulans and comparative analysis with A. fumigatus and A. oryzae.</title>
        <authorList>
            <person name="Galagan J.E."/>
            <person name="Calvo S.E."/>
            <person name="Cuomo C."/>
            <person name="Ma L.J."/>
            <person name="Wortman J.R."/>
            <person name="Batzoglou S."/>
            <person name="Lee S.I."/>
            <person name="Basturkmen M."/>
            <person name="Spevak C.C."/>
            <person name="Clutterbuck J."/>
            <person name="Kapitonov V."/>
            <person name="Jurka J."/>
            <person name="Scazzocchio C."/>
            <person name="Farman M."/>
            <person name="Butler J."/>
            <person name="Purcell S."/>
            <person name="Harris S."/>
            <person name="Braus G.H."/>
            <person name="Draht O."/>
            <person name="Busch S."/>
            <person name="D'Enfert C."/>
            <person name="Bouchier C."/>
            <person name="Goldman G.H."/>
            <person name="Bell-Pedersen D."/>
            <person name="Griffiths-Jones S."/>
            <person name="Doonan J.H."/>
            <person name="Yu J."/>
            <person name="Vienken K."/>
            <person name="Pain A."/>
            <person name="Freitag M."/>
            <person name="Selker E.U."/>
            <person name="Archer D.B."/>
            <person name="Penalva M.A."/>
            <person name="Oakley B.R."/>
            <person name="Momany M."/>
            <person name="Tanaka T."/>
            <person name="Kumagai T."/>
            <person name="Asai K."/>
            <person name="Machida M."/>
            <person name="Nierman W.C."/>
            <person name="Denning D.W."/>
            <person name="Caddick M."/>
            <person name="Hynes M."/>
            <person name="Paoletti M."/>
            <person name="Fischer R."/>
            <person name="Miller B."/>
            <person name="Dyer P."/>
            <person name="Sachs M.S."/>
            <person name="Osmani S.A."/>
            <person name="Birren B.W."/>
        </authorList>
    </citation>
    <scope>NUCLEOTIDE SEQUENCE [LARGE SCALE GENOMIC DNA]</scope>
    <source>
        <strain evidence="2">FGSC A4 / ATCC 38163 / CBS 112.46 / NRRL 194 / M139</strain>
    </source>
</reference>
<dbReference type="EMBL" id="BN001304">
    <property type="protein sequence ID" value="CBF78595.1"/>
    <property type="molecule type" value="Genomic_DNA"/>
</dbReference>
<dbReference type="RefSeq" id="XP_050467853.1">
    <property type="nucleotide sequence ID" value="XM_050611875.1"/>
</dbReference>
<sequence>MQTPSDQPTHIFPLEFAPVSIASPGTGCVVM</sequence>
<organism evidence="1 2">
    <name type="scientific">Emericella nidulans (strain FGSC A4 / ATCC 38163 / CBS 112.46 / NRRL 194 / M139)</name>
    <name type="common">Aspergillus nidulans</name>
    <dbReference type="NCBI Taxonomy" id="227321"/>
    <lineage>
        <taxon>Eukaryota</taxon>
        <taxon>Fungi</taxon>
        <taxon>Dikarya</taxon>
        <taxon>Ascomycota</taxon>
        <taxon>Pezizomycotina</taxon>
        <taxon>Eurotiomycetes</taxon>
        <taxon>Eurotiomycetidae</taxon>
        <taxon>Eurotiales</taxon>
        <taxon>Aspergillaceae</taxon>
        <taxon>Aspergillus</taxon>
        <taxon>Aspergillus subgen. Nidulantes</taxon>
    </lineage>
</organism>
<protein>
    <submittedName>
        <fullName evidence="1">Uncharacterized protein</fullName>
    </submittedName>
</protein>
<dbReference type="GeneID" id="74897122"/>
<evidence type="ECO:0000313" key="1">
    <source>
        <dbReference type="EMBL" id="CBF78595.1"/>
    </source>
</evidence>
<dbReference type="HOGENOM" id="CLU_3399384_0_0_1"/>